<evidence type="ECO:0000256" key="2">
    <source>
        <dbReference type="ARBA" id="ARBA00022840"/>
    </source>
</evidence>
<dbReference type="EMBL" id="VMTX01000048">
    <property type="protein sequence ID" value="TVU80111.1"/>
    <property type="molecule type" value="Genomic_DNA"/>
</dbReference>
<accession>A0A558IFD6</accession>
<name>A0A558IFD6_9CORY</name>
<organism evidence="4 5">
    <name type="scientific">Corynebacterium aurimucosum</name>
    <dbReference type="NCBI Taxonomy" id="169292"/>
    <lineage>
        <taxon>Bacteria</taxon>
        <taxon>Bacillati</taxon>
        <taxon>Actinomycetota</taxon>
        <taxon>Actinomycetes</taxon>
        <taxon>Mycobacteriales</taxon>
        <taxon>Corynebacteriaceae</taxon>
        <taxon>Corynebacterium</taxon>
    </lineage>
</organism>
<dbReference type="InterPro" id="IPR017871">
    <property type="entry name" value="ABC_transporter-like_CS"/>
</dbReference>
<dbReference type="InterPro" id="IPR003439">
    <property type="entry name" value="ABC_transporter-like_ATP-bd"/>
</dbReference>
<reference evidence="4 5" key="1">
    <citation type="submission" date="2019-07" db="EMBL/GenBank/DDBJ databases">
        <title>Draft genome of C. aurimucosum strain 15-4290.</title>
        <authorList>
            <person name="Pacheco L.G.C."/>
            <person name="Aguiar E.R.G.R."/>
            <person name="Navas J."/>
            <person name="Santos C.S."/>
            <person name="Rocha D.J.P.G."/>
        </authorList>
    </citation>
    <scope>NUCLEOTIDE SEQUENCE [LARGE SCALE GENOMIC DNA]</scope>
    <source>
        <strain evidence="4 5">15-4290</strain>
    </source>
</reference>
<dbReference type="GO" id="GO:0005524">
    <property type="term" value="F:ATP binding"/>
    <property type="evidence" value="ECO:0007669"/>
    <property type="project" value="UniProtKB-KW"/>
</dbReference>
<evidence type="ECO:0000313" key="4">
    <source>
        <dbReference type="EMBL" id="TVU80111.1"/>
    </source>
</evidence>
<feature type="domain" description="AAA+ ATPase" evidence="3">
    <location>
        <begin position="71"/>
        <end position="228"/>
    </location>
</feature>
<dbReference type="Gene3D" id="3.40.50.300">
    <property type="entry name" value="P-loop containing nucleotide triphosphate hydrolases"/>
    <property type="match status" value="1"/>
</dbReference>
<dbReference type="InterPro" id="IPR003593">
    <property type="entry name" value="AAA+_ATPase"/>
</dbReference>
<dbReference type="PANTHER" id="PTHR43514:SF4">
    <property type="entry name" value="ABC TRANSPORTER I FAMILY MEMBER 10"/>
    <property type="match status" value="1"/>
</dbReference>
<evidence type="ECO:0000313" key="5">
    <source>
        <dbReference type="Proteomes" id="UP000320648"/>
    </source>
</evidence>
<dbReference type="InterPro" id="IPR027417">
    <property type="entry name" value="P-loop_NTPase"/>
</dbReference>
<dbReference type="PROSITE" id="PS00211">
    <property type="entry name" value="ABC_TRANSPORTER_1"/>
    <property type="match status" value="1"/>
</dbReference>
<protein>
    <submittedName>
        <fullName evidence="4">ATP-binding cassette domain-containing protein</fullName>
    </submittedName>
</protein>
<evidence type="ECO:0000259" key="3">
    <source>
        <dbReference type="SMART" id="SM00382"/>
    </source>
</evidence>
<dbReference type="SMART" id="SM00382">
    <property type="entry name" value="AAA"/>
    <property type="match status" value="1"/>
</dbReference>
<dbReference type="CDD" id="cd00267">
    <property type="entry name" value="ABC_ATPase"/>
    <property type="match status" value="1"/>
</dbReference>
<dbReference type="Pfam" id="PF00005">
    <property type="entry name" value="ABC_tran"/>
    <property type="match status" value="1"/>
</dbReference>
<sequence length="229" mass="25264">MDPSELIEFLMYMFILMAPLLRALSLASQRAKAHTAWREISTLNDIENPRKALPERVLKVLDRNQQKLLDSTGITIILGPSGIGKTTLLHDVAATVGPTDTAFVSQEPKLLPHTLEDTLQLYGSGPDSERFMNNLSCLRMPDCTLTTTIARMSGGERQRVAIAAALSSNKETLILDEPTSSLGTDDQRDLAKLLRNHVNNGARVILSTHNSDFVEFMLPANVLELEENV</sequence>
<gene>
    <name evidence="4" type="ORF">FQN05_13515</name>
</gene>
<dbReference type="InterPro" id="IPR050334">
    <property type="entry name" value="Molybdenum_import_ModC"/>
</dbReference>
<keyword evidence="1" id="KW-0547">Nucleotide-binding</keyword>
<evidence type="ECO:0000256" key="1">
    <source>
        <dbReference type="ARBA" id="ARBA00022741"/>
    </source>
</evidence>
<dbReference type="AlphaFoldDB" id="A0A558IFD6"/>
<dbReference type="PANTHER" id="PTHR43514">
    <property type="entry name" value="ABC TRANSPORTER I FAMILY MEMBER 10"/>
    <property type="match status" value="1"/>
</dbReference>
<dbReference type="SUPFAM" id="SSF52540">
    <property type="entry name" value="P-loop containing nucleoside triphosphate hydrolases"/>
    <property type="match status" value="1"/>
</dbReference>
<proteinExistence type="predicted"/>
<keyword evidence="2 4" id="KW-0067">ATP-binding</keyword>
<comment type="caution">
    <text evidence="4">The sequence shown here is derived from an EMBL/GenBank/DDBJ whole genome shotgun (WGS) entry which is preliminary data.</text>
</comment>
<dbReference type="GO" id="GO:0016887">
    <property type="term" value="F:ATP hydrolysis activity"/>
    <property type="evidence" value="ECO:0007669"/>
    <property type="project" value="InterPro"/>
</dbReference>
<dbReference type="Proteomes" id="UP000320648">
    <property type="component" value="Unassembled WGS sequence"/>
</dbReference>